<evidence type="ECO:0000313" key="4">
    <source>
        <dbReference type="Proteomes" id="UP000183471"/>
    </source>
</evidence>
<dbReference type="EMBL" id="FNKY01000001">
    <property type="protein sequence ID" value="SDQ34111.1"/>
    <property type="molecule type" value="Genomic_DNA"/>
</dbReference>
<dbReference type="InterPro" id="IPR052894">
    <property type="entry name" value="AsmA-related"/>
</dbReference>
<dbReference type="InterPro" id="IPR007844">
    <property type="entry name" value="AsmA"/>
</dbReference>
<dbReference type="Pfam" id="PF05170">
    <property type="entry name" value="AsmA"/>
    <property type="match status" value="1"/>
</dbReference>
<protein>
    <submittedName>
        <fullName evidence="3">AsmA protein</fullName>
    </submittedName>
</protein>
<keyword evidence="1" id="KW-0472">Membrane</keyword>
<evidence type="ECO:0000256" key="1">
    <source>
        <dbReference type="SAM" id="Phobius"/>
    </source>
</evidence>
<dbReference type="PANTHER" id="PTHR30441">
    <property type="entry name" value="DUF748 DOMAIN-CONTAINING PROTEIN"/>
    <property type="match status" value="1"/>
</dbReference>
<reference evidence="3 4" key="1">
    <citation type="submission" date="2016-10" db="EMBL/GenBank/DDBJ databases">
        <authorList>
            <person name="Varghese N."/>
            <person name="Submissions S."/>
        </authorList>
    </citation>
    <scope>NUCLEOTIDE SEQUENCE [LARGE SCALE GENOMIC DNA]</scope>
    <source>
        <strain evidence="3 4">Nl1</strain>
    </source>
</reference>
<proteinExistence type="predicted"/>
<keyword evidence="1" id="KW-0812">Transmembrane</keyword>
<comment type="caution">
    <text evidence="3">The sequence shown here is derived from an EMBL/GenBank/DDBJ whole genome shotgun (WGS) entry which is preliminary data.</text>
</comment>
<gene>
    <name evidence="3" type="ORF">SAMN05216402_0462</name>
</gene>
<evidence type="ECO:0000313" key="3">
    <source>
        <dbReference type="EMBL" id="SDQ34111.1"/>
    </source>
</evidence>
<sequence>MNRYLRYALIVFAVVTTLLAGLVIYIAAIFDPNAYKPQIIQLVKEKKQRALRLDGDIKLTFFPSIGATVGNVTLSEYNSDKEFAAVENIFVSLALMPLLKKQLAINEVAIGGLKANLIRFKDGRTNIDDLIAKSEEPEQFKIGIDHVRVEKTLLALHDEASGEQYVFRDLSLRVDESGSRAHLEGNPIRHKMVLAFKTNPSSQPMTDLAARLEFELTSDFDKQYYALDGLNLEVNGAVKGINDLVVRSRGDLSIRPAAGEFVASKITLSITGTSGTNNLDIKLDAPRLSLTGETVAGDKITAVAKMTHPKGNTSGTLFLSGVAGTVTDFESNALTIELESKEGELAVRASLASPLTGSLDTRQLKLPDLTAAISANGPEIPGNGISGNLLGSAAVDGLSQNVQAHLTGKLGDSNIRAQLGATGFVQPAFNFEVDIDQLDVDRFLPKQQKPGKQAGKIEGGETLKEQLGLSVLDDLKVRGSIRIGLLKGANVKSSNVKLDINP</sequence>
<accession>A0ABY0T6K7</accession>
<evidence type="ECO:0000259" key="2">
    <source>
        <dbReference type="Pfam" id="PF05170"/>
    </source>
</evidence>
<name>A0ABY0T6K7_9PROT</name>
<dbReference type="RefSeq" id="WP_074630608.1">
    <property type="nucleotide sequence ID" value="NZ_FNKY01000001.1"/>
</dbReference>
<feature type="domain" description="AsmA" evidence="2">
    <location>
        <begin position="1"/>
        <end position="449"/>
    </location>
</feature>
<dbReference type="PANTHER" id="PTHR30441:SF4">
    <property type="entry name" value="PROTEIN ASMA"/>
    <property type="match status" value="1"/>
</dbReference>
<feature type="transmembrane region" description="Helical" evidence="1">
    <location>
        <begin position="7"/>
        <end position="30"/>
    </location>
</feature>
<dbReference type="Proteomes" id="UP000183471">
    <property type="component" value="Unassembled WGS sequence"/>
</dbReference>
<keyword evidence="4" id="KW-1185">Reference proteome</keyword>
<keyword evidence="1" id="KW-1133">Transmembrane helix</keyword>
<organism evidence="3 4">
    <name type="scientific">Nitrosospira multiformis</name>
    <dbReference type="NCBI Taxonomy" id="1231"/>
    <lineage>
        <taxon>Bacteria</taxon>
        <taxon>Pseudomonadati</taxon>
        <taxon>Pseudomonadota</taxon>
        <taxon>Betaproteobacteria</taxon>
        <taxon>Nitrosomonadales</taxon>
        <taxon>Nitrosomonadaceae</taxon>
        <taxon>Nitrosospira</taxon>
    </lineage>
</organism>